<dbReference type="InterPro" id="IPR004365">
    <property type="entry name" value="NA-bd_OB_tRNA"/>
</dbReference>
<dbReference type="OMA" id="LCWKDEK"/>
<dbReference type="Pfam" id="PF09170">
    <property type="entry name" value="STN1_2"/>
    <property type="match status" value="1"/>
</dbReference>
<dbReference type="STRING" id="137246.A0A401SKV6"/>
<reference evidence="13 14" key="1">
    <citation type="journal article" date="2018" name="Nat. Ecol. Evol.">
        <title>Shark genomes provide insights into elasmobranch evolution and the origin of vertebrates.</title>
        <authorList>
            <person name="Hara Y"/>
            <person name="Yamaguchi K"/>
            <person name="Onimaru K"/>
            <person name="Kadota M"/>
            <person name="Koyanagi M"/>
            <person name="Keeley SD"/>
            <person name="Tatsumi K"/>
            <person name="Tanaka K"/>
            <person name="Motone F"/>
            <person name="Kageyama Y"/>
            <person name="Nozu R"/>
            <person name="Adachi N"/>
            <person name="Nishimura O"/>
            <person name="Nakagawa R"/>
            <person name="Tanegashima C"/>
            <person name="Kiyatake I"/>
            <person name="Matsumoto R"/>
            <person name="Murakumo K"/>
            <person name="Nishida K"/>
            <person name="Terakita A"/>
            <person name="Kuratani S"/>
            <person name="Sato K"/>
            <person name="Hyodo S Kuraku.S."/>
        </authorList>
    </citation>
    <scope>NUCLEOTIDE SEQUENCE [LARGE SCALE GENOMIC DNA]</scope>
</reference>
<evidence type="ECO:0000256" key="7">
    <source>
        <dbReference type="ARBA" id="ARBA00023242"/>
    </source>
</evidence>
<dbReference type="SUPFAM" id="SSF50249">
    <property type="entry name" value="Nucleic acid-binding proteins"/>
    <property type="match status" value="1"/>
</dbReference>
<dbReference type="EMBL" id="BEZZ01000336">
    <property type="protein sequence ID" value="GCC31027.1"/>
    <property type="molecule type" value="Genomic_DNA"/>
</dbReference>
<dbReference type="Pfam" id="PF01336">
    <property type="entry name" value="tRNA_anti-codon"/>
    <property type="match status" value="1"/>
</dbReference>
<keyword evidence="5 10" id="KW-0779">Telomere</keyword>
<dbReference type="OrthoDB" id="77828at2759"/>
<dbReference type="InterPro" id="IPR036390">
    <property type="entry name" value="WH_DNA-bd_sf"/>
</dbReference>
<protein>
    <recommendedName>
        <fullName evidence="3 10">CST complex subunit STN1</fullName>
    </recommendedName>
    <alternativeName>
        <fullName evidence="9 10">Oligonucleotide/oligosaccharide-binding fold-containing protein 1</fullName>
    </alternativeName>
    <alternativeName>
        <fullName evidence="8 10">Suppressor of cdc thirteen homolog</fullName>
    </alternativeName>
</protein>
<name>A0A401SKV6_CHIPU</name>
<dbReference type="SUPFAM" id="SSF46785">
    <property type="entry name" value="Winged helix' DNA-binding domain"/>
    <property type="match status" value="1"/>
</dbReference>
<dbReference type="InterPro" id="IPR015253">
    <property type="entry name" value="CST_STN1_C"/>
</dbReference>
<keyword evidence="4 10" id="KW-0158">Chromosome</keyword>
<evidence type="ECO:0000313" key="14">
    <source>
        <dbReference type="Proteomes" id="UP000287033"/>
    </source>
</evidence>
<evidence type="ECO:0000256" key="10">
    <source>
        <dbReference type="PIRNR" id="PIRNR036950"/>
    </source>
</evidence>
<feature type="domain" description="Stn1 C-terminal" evidence="12">
    <location>
        <begin position="209"/>
        <end position="359"/>
    </location>
</feature>
<dbReference type="GO" id="GO:0010833">
    <property type="term" value="P:telomere maintenance via telomere lengthening"/>
    <property type="evidence" value="ECO:0007669"/>
    <property type="project" value="UniProtKB-UniRule"/>
</dbReference>
<evidence type="ECO:0000256" key="5">
    <source>
        <dbReference type="ARBA" id="ARBA00022895"/>
    </source>
</evidence>
<evidence type="ECO:0000259" key="11">
    <source>
        <dbReference type="Pfam" id="PF01336"/>
    </source>
</evidence>
<comment type="subunit">
    <text evidence="10">Component of the CST complex.</text>
</comment>
<organism evidence="13 14">
    <name type="scientific">Chiloscyllium punctatum</name>
    <name type="common">Brownbanded bambooshark</name>
    <name type="synonym">Hemiscyllium punctatum</name>
    <dbReference type="NCBI Taxonomy" id="137246"/>
    <lineage>
        <taxon>Eukaryota</taxon>
        <taxon>Metazoa</taxon>
        <taxon>Chordata</taxon>
        <taxon>Craniata</taxon>
        <taxon>Vertebrata</taxon>
        <taxon>Chondrichthyes</taxon>
        <taxon>Elasmobranchii</taxon>
        <taxon>Galeomorphii</taxon>
        <taxon>Galeoidea</taxon>
        <taxon>Orectolobiformes</taxon>
        <taxon>Hemiscylliidae</taxon>
        <taxon>Chiloscyllium</taxon>
    </lineage>
</organism>
<evidence type="ECO:0000313" key="13">
    <source>
        <dbReference type="EMBL" id="GCC31027.1"/>
    </source>
</evidence>
<comment type="subcellular location">
    <subcellularLocation>
        <location evidence="2">Chromosome</location>
        <location evidence="2">Telomere</location>
    </subcellularLocation>
    <subcellularLocation>
        <location evidence="1 10">Nucleus</location>
    </subcellularLocation>
</comment>
<feature type="domain" description="OB" evidence="11">
    <location>
        <begin position="68"/>
        <end position="163"/>
    </location>
</feature>
<dbReference type="PANTHER" id="PTHR13989:SF33">
    <property type="entry name" value="CST COMPLEX SUBUNIT STN1"/>
    <property type="match status" value="1"/>
</dbReference>
<dbReference type="Gene3D" id="2.40.50.140">
    <property type="entry name" value="Nucleic acid-binding proteins"/>
    <property type="match status" value="1"/>
</dbReference>
<dbReference type="Gene3D" id="1.10.10.980">
    <property type="entry name" value="CST, Suppressor of Cdc13 homolog, complex subunit STN1, N-terminal domain"/>
    <property type="match status" value="1"/>
</dbReference>
<comment type="caution">
    <text evidence="13">The sequence shown here is derived from an EMBL/GenBank/DDBJ whole genome shotgun (WGS) entry which is preliminary data.</text>
</comment>
<keyword evidence="6 10" id="KW-0238">DNA-binding</keyword>
<keyword evidence="14" id="KW-1185">Reference proteome</keyword>
<evidence type="ECO:0000256" key="9">
    <source>
        <dbReference type="ARBA" id="ARBA00030852"/>
    </source>
</evidence>
<evidence type="ECO:0000256" key="8">
    <source>
        <dbReference type="ARBA" id="ARBA00030039"/>
    </source>
</evidence>
<evidence type="ECO:0000259" key="12">
    <source>
        <dbReference type="Pfam" id="PF09170"/>
    </source>
</evidence>
<dbReference type="GO" id="GO:0016233">
    <property type="term" value="P:telomere capping"/>
    <property type="evidence" value="ECO:0007669"/>
    <property type="project" value="InterPro"/>
</dbReference>
<evidence type="ECO:0000256" key="1">
    <source>
        <dbReference type="ARBA" id="ARBA00004123"/>
    </source>
</evidence>
<sequence length="360" mass="40898">MQGDSAEECAEIQKSKNAEDPLPSMLWGLDPVHGVFAKLYIKDILELKKSCPIPGVFFYKTHPITKVDILGTIVQKREREKSVSFGVDDGTGVISCVCWKKQRALENIKPASFSFGVNLLEQLNKITQLEQQNSQLELGDIVHVRGWLKDYREQREIHSTNVSKIADPVFTAQIARMLELPYLYRNFYDKTSKISTDSTEPNQQGGKILSLQRKIKQFLDQTRVKNFYQQELEAIDSLVCIAQQNQETPCVSRQIHEVFQEAVCALQEEGVIFQKVAGPSKLYLVTDEEKELHNATLRIIQDDSTRPKHVEKGCPFLHIVNCVRHSYSAGVSEAAVQRVLDRLECNSEIVSTMDRHYTAA</sequence>
<dbReference type="Proteomes" id="UP000287033">
    <property type="component" value="Unassembled WGS sequence"/>
</dbReference>
<accession>A0A401SKV6</accession>
<dbReference type="InterPro" id="IPR036388">
    <property type="entry name" value="WH-like_DNA-bd_sf"/>
</dbReference>
<evidence type="ECO:0000256" key="6">
    <source>
        <dbReference type="ARBA" id="ARBA00023125"/>
    </source>
</evidence>
<evidence type="ECO:0000256" key="2">
    <source>
        <dbReference type="ARBA" id="ARBA00004574"/>
    </source>
</evidence>
<dbReference type="InterPro" id="IPR012340">
    <property type="entry name" value="NA-bd_OB-fold"/>
</dbReference>
<dbReference type="GO" id="GO:0043047">
    <property type="term" value="F:single-stranded telomeric DNA binding"/>
    <property type="evidence" value="ECO:0007669"/>
    <property type="project" value="UniProtKB-UniRule"/>
</dbReference>
<dbReference type="AlphaFoldDB" id="A0A401SKV6"/>
<dbReference type="GO" id="GO:1990879">
    <property type="term" value="C:CST complex"/>
    <property type="evidence" value="ECO:0007669"/>
    <property type="project" value="InterPro"/>
</dbReference>
<dbReference type="InterPro" id="IPR014647">
    <property type="entry name" value="Stn1"/>
</dbReference>
<dbReference type="InterPro" id="IPR042082">
    <property type="entry name" value="CST_Stn1_wHTH1_sf"/>
</dbReference>
<evidence type="ECO:0000256" key="3">
    <source>
        <dbReference type="ARBA" id="ARBA00017411"/>
    </source>
</evidence>
<dbReference type="InterPro" id="IPR040260">
    <property type="entry name" value="RFA2-like"/>
</dbReference>
<dbReference type="FunFam" id="1.10.10.10:FF:000275">
    <property type="entry name" value="CST complex subunit STN1"/>
    <property type="match status" value="1"/>
</dbReference>
<comment type="function">
    <text evidence="10">Component of the CST complex. The CST complex binds single-stranded DNA with high affinity in a sequence-independent manner, while isolated subunits bind DNA with low affinity by themselves.</text>
</comment>
<dbReference type="Gene3D" id="1.10.10.10">
    <property type="entry name" value="Winged helix-like DNA-binding domain superfamily/Winged helix DNA-binding domain"/>
    <property type="match status" value="1"/>
</dbReference>
<evidence type="ECO:0000256" key="4">
    <source>
        <dbReference type="ARBA" id="ARBA00022454"/>
    </source>
</evidence>
<keyword evidence="7 10" id="KW-0539">Nucleus</keyword>
<gene>
    <name evidence="13" type="ORF">chiPu_0009481</name>
</gene>
<dbReference type="PIRSF" id="PIRSF036950">
    <property type="entry name" value="UCP036950"/>
    <property type="match status" value="1"/>
</dbReference>
<dbReference type="PANTHER" id="PTHR13989">
    <property type="entry name" value="REPLICATION PROTEIN A-RELATED"/>
    <property type="match status" value="1"/>
</dbReference>
<proteinExistence type="predicted"/>